<keyword evidence="1" id="KW-0812">Transmembrane</keyword>
<feature type="transmembrane region" description="Helical" evidence="1">
    <location>
        <begin position="113"/>
        <end position="137"/>
    </location>
</feature>
<dbReference type="EMBL" id="BPVZ01000035">
    <property type="protein sequence ID" value="GKV11809.1"/>
    <property type="molecule type" value="Genomic_DNA"/>
</dbReference>
<reference evidence="2 3" key="1">
    <citation type="journal article" date="2021" name="Commun. Biol.">
        <title>The genome of Shorea leprosula (Dipterocarpaceae) highlights the ecological relevance of drought in aseasonal tropical rainforests.</title>
        <authorList>
            <person name="Ng K.K.S."/>
            <person name="Kobayashi M.J."/>
            <person name="Fawcett J.A."/>
            <person name="Hatakeyama M."/>
            <person name="Paape T."/>
            <person name="Ng C.H."/>
            <person name="Ang C.C."/>
            <person name="Tnah L.H."/>
            <person name="Lee C.T."/>
            <person name="Nishiyama T."/>
            <person name="Sese J."/>
            <person name="O'Brien M.J."/>
            <person name="Copetti D."/>
            <person name="Mohd Noor M.I."/>
            <person name="Ong R.C."/>
            <person name="Putra M."/>
            <person name="Sireger I.Z."/>
            <person name="Indrioko S."/>
            <person name="Kosugi Y."/>
            <person name="Izuno A."/>
            <person name="Isagi Y."/>
            <person name="Lee S.L."/>
            <person name="Shimizu K.K."/>
        </authorList>
    </citation>
    <scope>NUCLEOTIDE SEQUENCE [LARGE SCALE GENOMIC DNA]</scope>
    <source>
        <strain evidence="2">214</strain>
    </source>
</reference>
<keyword evidence="1" id="KW-0472">Membrane</keyword>
<keyword evidence="1" id="KW-1133">Transmembrane helix</keyword>
<dbReference type="PANTHER" id="PTHR33116">
    <property type="entry name" value="REVERSE TRANSCRIPTASE ZINC-BINDING DOMAIN-CONTAINING PROTEIN-RELATED-RELATED"/>
    <property type="match status" value="1"/>
</dbReference>
<dbReference type="Proteomes" id="UP001054252">
    <property type="component" value="Unassembled WGS sequence"/>
</dbReference>
<gene>
    <name evidence="2" type="ORF">SLEP1_g23029</name>
</gene>
<sequence length="181" mass="20657">MQVCNANFGPVGQHLELYLYHCSQLHYHLLTSWCRCFSDNLNCVLCWCQPYEELMNYALFPMIPVEWTAKNQCGHLPFLYLGLPVGGNPHHLRFWKPVVEKFQSKLATWKGKLLSFGGCITLLTSVLSALPLFYFSIFRVPKGVVRIVIELLGVLMMVLSVSLVMAQTLDFGRMLGWAALR</sequence>
<name>A0AAV5JB67_9ROSI</name>
<evidence type="ECO:0000313" key="2">
    <source>
        <dbReference type="EMBL" id="GKV11809.1"/>
    </source>
</evidence>
<accession>A0AAV5JB67</accession>
<evidence type="ECO:0000256" key="1">
    <source>
        <dbReference type="SAM" id="Phobius"/>
    </source>
</evidence>
<protein>
    <submittedName>
        <fullName evidence="2">Uncharacterized protein</fullName>
    </submittedName>
</protein>
<dbReference type="AlphaFoldDB" id="A0AAV5JB67"/>
<feature type="transmembrane region" description="Helical" evidence="1">
    <location>
        <begin position="143"/>
        <end position="166"/>
    </location>
</feature>
<organism evidence="2 3">
    <name type="scientific">Rubroshorea leprosula</name>
    <dbReference type="NCBI Taxonomy" id="152421"/>
    <lineage>
        <taxon>Eukaryota</taxon>
        <taxon>Viridiplantae</taxon>
        <taxon>Streptophyta</taxon>
        <taxon>Embryophyta</taxon>
        <taxon>Tracheophyta</taxon>
        <taxon>Spermatophyta</taxon>
        <taxon>Magnoliopsida</taxon>
        <taxon>eudicotyledons</taxon>
        <taxon>Gunneridae</taxon>
        <taxon>Pentapetalae</taxon>
        <taxon>rosids</taxon>
        <taxon>malvids</taxon>
        <taxon>Malvales</taxon>
        <taxon>Dipterocarpaceae</taxon>
        <taxon>Rubroshorea</taxon>
    </lineage>
</organism>
<comment type="caution">
    <text evidence="2">The sequence shown here is derived from an EMBL/GenBank/DDBJ whole genome shotgun (WGS) entry which is preliminary data.</text>
</comment>
<keyword evidence="3" id="KW-1185">Reference proteome</keyword>
<evidence type="ECO:0000313" key="3">
    <source>
        <dbReference type="Proteomes" id="UP001054252"/>
    </source>
</evidence>
<dbReference type="PANTHER" id="PTHR33116:SF78">
    <property type="entry name" value="OS12G0587133 PROTEIN"/>
    <property type="match status" value="1"/>
</dbReference>
<proteinExistence type="predicted"/>